<gene>
    <name evidence="1" type="primary">trhO</name>
    <name evidence="3" type="ORF">DEO45_09840</name>
</gene>
<dbReference type="GO" id="GO:0006400">
    <property type="term" value="P:tRNA modification"/>
    <property type="evidence" value="ECO:0007669"/>
    <property type="project" value="UniProtKB-UniRule"/>
</dbReference>
<dbReference type="Pfam" id="PF00581">
    <property type="entry name" value="Rhodanese"/>
    <property type="match status" value="1"/>
</dbReference>
<comment type="caution">
    <text evidence="3">The sequence shown here is derived from an EMBL/GenBank/DDBJ whole genome shotgun (WGS) entry which is preliminary data.</text>
</comment>
<evidence type="ECO:0000313" key="4">
    <source>
        <dbReference type="Proteomes" id="UP000252387"/>
    </source>
</evidence>
<comment type="function">
    <text evidence="1">Catalyzes oxygen-dependent 5-hydroxyuridine (ho5U) modification at position 34 in tRNAs.</text>
</comment>
<dbReference type="AlphaFoldDB" id="A0A368KC01"/>
<keyword evidence="3" id="KW-0808">Transferase</keyword>
<evidence type="ECO:0000256" key="1">
    <source>
        <dbReference type="HAMAP-Rule" id="MF_00469"/>
    </source>
</evidence>
<comment type="catalytic activity">
    <reaction evidence="1">
        <text>uridine(34) in tRNA + AH2 + O2 = 5-hydroxyuridine(34) in tRNA + A + H2O</text>
        <dbReference type="Rhea" id="RHEA:64224"/>
        <dbReference type="Rhea" id="RHEA-COMP:11727"/>
        <dbReference type="Rhea" id="RHEA-COMP:13381"/>
        <dbReference type="ChEBI" id="CHEBI:13193"/>
        <dbReference type="ChEBI" id="CHEBI:15377"/>
        <dbReference type="ChEBI" id="CHEBI:15379"/>
        <dbReference type="ChEBI" id="CHEBI:17499"/>
        <dbReference type="ChEBI" id="CHEBI:65315"/>
        <dbReference type="ChEBI" id="CHEBI:136877"/>
    </reaction>
</comment>
<organism evidence="3 4">
    <name type="scientific">Rhodanobacter denitrificans</name>
    <dbReference type="NCBI Taxonomy" id="666685"/>
    <lineage>
        <taxon>Bacteria</taxon>
        <taxon>Pseudomonadati</taxon>
        <taxon>Pseudomonadota</taxon>
        <taxon>Gammaproteobacteria</taxon>
        <taxon>Lysobacterales</taxon>
        <taxon>Rhodanobacteraceae</taxon>
        <taxon>Rhodanobacter</taxon>
    </lineage>
</organism>
<accession>A0A368KC01</accession>
<dbReference type="Proteomes" id="UP000252387">
    <property type="component" value="Unassembled WGS sequence"/>
</dbReference>
<dbReference type="InterPro" id="IPR040503">
    <property type="entry name" value="TRHO_N"/>
</dbReference>
<evidence type="ECO:0000313" key="3">
    <source>
        <dbReference type="EMBL" id="RCS29470.1"/>
    </source>
</evidence>
<dbReference type="InterPro" id="IPR020936">
    <property type="entry name" value="TrhO"/>
</dbReference>
<dbReference type="EMBL" id="QFWQ01000006">
    <property type="protein sequence ID" value="RCS29470.1"/>
    <property type="molecule type" value="Genomic_DNA"/>
</dbReference>
<comment type="similarity">
    <text evidence="1">Belongs to the TrhO family.</text>
</comment>
<dbReference type="HAMAP" id="MF_00469">
    <property type="entry name" value="TrhO"/>
    <property type="match status" value="1"/>
</dbReference>
<dbReference type="InterPro" id="IPR001763">
    <property type="entry name" value="Rhodanese-like_dom"/>
</dbReference>
<dbReference type="Gene3D" id="3.40.250.10">
    <property type="entry name" value="Rhodanese-like domain"/>
    <property type="match status" value="1"/>
</dbReference>
<dbReference type="SMART" id="SM00450">
    <property type="entry name" value="RHOD"/>
    <property type="match status" value="1"/>
</dbReference>
<dbReference type="Gene3D" id="3.30.70.100">
    <property type="match status" value="1"/>
</dbReference>
<name>A0A368KC01_9GAMM</name>
<evidence type="ECO:0000259" key="2">
    <source>
        <dbReference type="PROSITE" id="PS50206"/>
    </source>
</evidence>
<dbReference type="RefSeq" id="WP_114343030.1">
    <property type="nucleotide sequence ID" value="NZ_QFWQ01000006.1"/>
</dbReference>
<keyword evidence="1" id="KW-0560">Oxidoreductase</keyword>
<keyword evidence="4" id="KW-1185">Reference proteome</keyword>
<dbReference type="GO" id="GO:0016740">
    <property type="term" value="F:transferase activity"/>
    <property type="evidence" value="ECO:0007669"/>
    <property type="project" value="UniProtKB-KW"/>
</dbReference>
<dbReference type="InterPro" id="IPR036873">
    <property type="entry name" value="Rhodanese-like_dom_sf"/>
</dbReference>
<protein>
    <recommendedName>
        <fullName evidence="1">tRNA uridine(34) hydroxylase</fullName>
        <ecNumber evidence="1">1.14.-.-</ecNumber>
    </recommendedName>
    <alternativeName>
        <fullName evidence="1">tRNA hydroxylation protein O</fullName>
    </alternativeName>
</protein>
<dbReference type="SUPFAM" id="SSF52821">
    <property type="entry name" value="Rhodanese/Cell cycle control phosphatase"/>
    <property type="match status" value="1"/>
</dbReference>
<dbReference type="OrthoDB" id="9778326at2"/>
<feature type="domain" description="Rhodanese" evidence="2">
    <location>
        <begin position="128"/>
        <end position="222"/>
    </location>
</feature>
<proteinExistence type="inferred from homology"/>
<keyword evidence="1" id="KW-0819">tRNA processing</keyword>
<dbReference type="EC" id="1.14.-.-" evidence="1"/>
<dbReference type="GO" id="GO:0016705">
    <property type="term" value="F:oxidoreductase activity, acting on paired donors, with incorporation or reduction of molecular oxygen"/>
    <property type="evidence" value="ECO:0007669"/>
    <property type="project" value="UniProtKB-UniRule"/>
</dbReference>
<dbReference type="PANTHER" id="PTHR43268:SF3">
    <property type="entry name" value="RHODANESE-LIKE DOMAIN-CONTAINING PROTEIN 7-RELATED"/>
    <property type="match status" value="1"/>
</dbReference>
<dbReference type="PANTHER" id="PTHR43268">
    <property type="entry name" value="THIOSULFATE SULFURTRANSFERASE/RHODANESE-LIKE DOMAIN-CONTAINING PROTEIN 2"/>
    <property type="match status" value="1"/>
</dbReference>
<dbReference type="NCBIfam" id="NF003703">
    <property type="entry name" value="PRK05320.1"/>
    <property type="match status" value="1"/>
</dbReference>
<dbReference type="PROSITE" id="PS50206">
    <property type="entry name" value="RHODANESE_3"/>
    <property type="match status" value="1"/>
</dbReference>
<dbReference type="Pfam" id="PF17773">
    <property type="entry name" value="UPF0176_N"/>
    <property type="match status" value="1"/>
</dbReference>
<reference evidence="3 4" key="1">
    <citation type="submission" date="2018-05" db="EMBL/GenBank/DDBJ databases">
        <title>Draft genome sequence of Rhodanobacter denitrificans Yn1 isolated from gold copper mine.</title>
        <authorList>
            <person name="Yang N."/>
            <person name="Mazhar H.S."/>
            <person name="Rensing C."/>
        </authorList>
    </citation>
    <scope>NUCLEOTIDE SEQUENCE [LARGE SCALE GENOMIC DNA]</scope>
    <source>
        <strain evidence="3 4">Yn1</strain>
    </source>
</reference>
<sequence>MSIVNISAYKFISLDDLPALRERLFARCEALALKGTILLAPEGINLFLAGSRAQIDGFMATLHDDPRFADLAPKESLSATVPFGRLRVRLKREIITMRLPAIRPEGGRAPVVDAPTLQRWLDQGRDDDGREVVLLDTRNDYETDAGKFAQAVDYRLASFTGFPAAIAADRARYEGKTVVSYCTGGIRCEKAALHMHGLGMEHVYQLDGGILKYLEQTDGAHWQGDCFVFDGRGAVDKRLLPAQGTDA</sequence>